<reference evidence="2 3" key="1">
    <citation type="submission" date="2024-07" db="EMBL/GenBank/DDBJ databases">
        <title>Luteimonas salilacus sp. nov., isolated from the shore soil of Salt Lake in Tibet of China.</title>
        <authorList>
            <person name="Zhang X."/>
            <person name="Li A."/>
        </authorList>
    </citation>
    <scope>NUCLEOTIDE SEQUENCE [LARGE SCALE GENOMIC DNA]</scope>
    <source>
        <strain evidence="2 3">B3-2-R+30</strain>
    </source>
</reference>
<dbReference type="PANTHER" id="PTHR33434">
    <property type="entry name" value="DEGV DOMAIN-CONTAINING PROTEIN DR_1986-RELATED"/>
    <property type="match status" value="1"/>
</dbReference>
<dbReference type="Proteomes" id="UP001566331">
    <property type="component" value="Unassembled WGS sequence"/>
</dbReference>
<dbReference type="Pfam" id="PF02645">
    <property type="entry name" value="DegV"/>
    <property type="match status" value="1"/>
</dbReference>
<evidence type="ECO:0000313" key="3">
    <source>
        <dbReference type="Proteomes" id="UP001566331"/>
    </source>
</evidence>
<accession>A0ABV4HSL5</accession>
<name>A0ABV4HSL5_9GAMM</name>
<dbReference type="EMBL" id="JBFWIC010000021">
    <property type="protein sequence ID" value="MEZ0475732.1"/>
    <property type="molecule type" value="Genomic_DNA"/>
</dbReference>
<dbReference type="Gene3D" id="3.40.50.10170">
    <property type="match status" value="1"/>
</dbReference>
<gene>
    <name evidence="2" type="ORF">AB6713_14090</name>
</gene>
<evidence type="ECO:0000313" key="2">
    <source>
        <dbReference type="EMBL" id="MEZ0475732.1"/>
    </source>
</evidence>
<comment type="caution">
    <text evidence="2">The sequence shown here is derived from an EMBL/GenBank/DDBJ whole genome shotgun (WGS) entry which is preliminary data.</text>
</comment>
<proteinExistence type="predicted"/>
<dbReference type="InterPro" id="IPR050270">
    <property type="entry name" value="DegV_domain_contain"/>
</dbReference>
<dbReference type="SUPFAM" id="SSF82549">
    <property type="entry name" value="DAK1/DegV-like"/>
    <property type="match status" value="1"/>
</dbReference>
<protein>
    <submittedName>
        <fullName evidence="2">DegV family protein</fullName>
    </submittedName>
</protein>
<keyword evidence="3" id="KW-1185">Reference proteome</keyword>
<evidence type="ECO:0000256" key="1">
    <source>
        <dbReference type="ARBA" id="ARBA00023121"/>
    </source>
</evidence>
<dbReference type="PROSITE" id="PS51482">
    <property type="entry name" value="DEGV"/>
    <property type="match status" value="1"/>
</dbReference>
<organism evidence="2 3">
    <name type="scientific">Luteimonas salinilitoris</name>
    <dbReference type="NCBI Taxonomy" id="3237697"/>
    <lineage>
        <taxon>Bacteria</taxon>
        <taxon>Pseudomonadati</taxon>
        <taxon>Pseudomonadota</taxon>
        <taxon>Gammaproteobacteria</taxon>
        <taxon>Lysobacterales</taxon>
        <taxon>Lysobacteraceae</taxon>
        <taxon>Luteimonas</taxon>
    </lineage>
</organism>
<dbReference type="InterPro" id="IPR003797">
    <property type="entry name" value="DegV"/>
</dbReference>
<dbReference type="NCBIfam" id="TIGR00762">
    <property type="entry name" value="DegV"/>
    <property type="match status" value="1"/>
</dbReference>
<sequence length="313" mass="34041">MRIGIVVDSACDLPLAWLEANDVRLLPVTVRIGGAELADHRDEQATLDFVNAHVVERGHTAETSAFPAERIKDLFLDQLVIDYDYVFCLTVTRSRSQIHDNATAASFAILNEYRPIRARAGHNTPFALRVIDSQQVFAGQGILPVEAVRLRDAGAAAPDIRSRLELLAGHSYAYMVPRDLGYLRARTKHRGDRSVGLLAATIGGALDIKPILHCHRGDTGPVAKLRGFEPAIEKLFGFATRRVEAGLLTPTLCLSYGGELEAMRWLPGYEALIAACKAHNIEVFETVMSLTGMVNVGVGSLTIGFAAEAHAFS</sequence>
<dbReference type="InterPro" id="IPR043168">
    <property type="entry name" value="DegV_C"/>
</dbReference>
<dbReference type="PANTHER" id="PTHR33434:SF2">
    <property type="entry name" value="FATTY ACID-BINDING PROTEIN TM_1468"/>
    <property type="match status" value="1"/>
</dbReference>
<dbReference type="RefSeq" id="WP_370564274.1">
    <property type="nucleotide sequence ID" value="NZ_JBFWIB010000007.1"/>
</dbReference>
<dbReference type="Gene3D" id="3.30.1180.10">
    <property type="match status" value="1"/>
</dbReference>
<keyword evidence="1" id="KW-0446">Lipid-binding</keyword>